<sequence>MAIPYYSCISKRAKSVNVTVKTKDKRTIQHLAIDATGLKVYYADEWKIKKHGTDSKR</sequence>
<evidence type="ECO:0000313" key="2">
    <source>
        <dbReference type="EMBL" id="ATF10268.1"/>
    </source>
</evidence>
<dbReference type="PANTHER" id="PTHR34631:SF3">
    <property type="entry name" value="ISSOD12 TRANSPOSASE TNPA_ISSOD12"/>
    <property type="match status" value="1"/>
</dbReference>
<dbReference type="PANTHER" id="PTHR34631">
    <property type="match status" value="1"/>
</dbReference>
<proteinExistence type="predicted"/>
<dbReference type="KEGG" id="elux:BTN50_1848"/>
<dbReference type="EMBL" id="CP020663">
    <property type="protein sequence ID" value="ATF10268.1"/>
    <property type="molecule type" value="Genomic_DNA"/>
</dbReference>
<dbReference type="InterPro" id="IPR025668">
    <property type="entry name" value="Tnp_DDE_dom"/>
</dbReference>
<name>A0A291BB74_9GAMM</name>
<dbReference type="Pfam" id="PF13737">
    <property type="entry name" value="DDE_Tnp_1_5"/>
    <property type="match status" value="1"/>
</dbReference>
<accession>A0A291BB74</accession>
<evidence type="ECO:0000313" key="3">
    <source>
        <dbReference type="Proteomes" id="UP000218160"/>
    </source>
</evidence>
<organism evidence="2 3">
    <name type="scientific">Candidatus Enterovibrio altilux</name>
    <dbReference type="NCBI Taxonomy" id="1927128"/>
    <lineage>
        <taxon>Bacteria</taxon>
        <taxon>Pseudomonadati</taxon>
        <taxon>Pseudomonadota</taxon>
        <taxon>Gammaproteobacteria</taxon>
        <taxon>Vibrionales</taxon>
        <taxon>Vibrionaceae</taxon>
        <taxon>Enterovibrio</taxon>
    </lineage>
</organism>
<dbReference type="OrthoDB" id="6382212at2"/>
<evidence type="ECO:0000259" key="1">
    <source>
        <dbReference type="Pfam" id="PF13737"/>
    </source>
</evidence>
<gene>
    <name evidence="2" type="ORF">BTN50_1848</name>
</gene>
<dbReference type="InterPro" id="IPR053172">
    <property type="entry name" value="Tn903_transposase"/>
</dbReference>
<dbReference type="AlphaFoldDB" id="A0A291BB74"/>
<keyword evidence="3" id="KW-1185">Reference proteome</keyword>
<feature type="domain" description="Transposase DDE" evidence="1">
    <location>
        <begin position="2"/>
        <end position="41"/>
    </location>
</feature>
<dbReference type="RefSeq" id="WP_096619726.1">
    <property type="nucleotide sequence ID" value="NZ_CP020663.1"/>
</dbReference>
<dbReference type="Proteomes" id="UP000218160">
    <property type="component" value="Chromosome 2"/>
</dbReference>
<reference evidence="3" key="1">
    <citation type="submission" date="2017-04" db="EMBL/GenBank/DDBJ databases">
        <title>Genome evolution of the luminous symbionts of deep sea anglerfish.</title>
        <authorList>
            <person name="Hendry T.A."/>
        </authorList>
    </citation>
    <scope>NUCLEOTIDE SEQUENCE [LARGE SCALE GENOMIC DNA]</scope>
</reference>
<protein>
    <submittedName>
        <fullName evidence="2">Mobile element protein</fullName>
    </submittedName>
</protein>